<dbReference type="InterPro" id="IPR003870">
    <property type="entry name" value="DUF222"/>
</dbReference>
<gene>
    <name evidence="3" type="ORF">KIH27_12610</name>
</gene>
<sequence length="537" mass="58960">MFETIFDERVAEGAPEAVADLPPGRLADLIAATHRMESVLIARRLAAIAVLLRRYDGMSPSAIGQHPEMVAGYERACAEVSALLNLPPAAAGRQVHYAEVLDIRLPRLAALFAEGRIDWRSVQIVIDRTDLVDDDLIGELDEKLASRIENWSTWSRQRIINAVDAAVLDVDADAVRQRRKDADDNRYIWVGPDRDGIAKIDGRVPAASATAFDRRLTELAQAVCAEDPRNLVQRRADALAALTEGRSLRCGCGRADCPTRSAPAESGGTRVILNVIATDATVAGAQDRPGYLDGYGVIDAEQVRQLAAGASWRLLNPAADPAAAFRYQPSAALARAVRCRDLTCRFPGCHRRATICDLDHTNPFNHTDPAAGGPTVLSNLKCLCRFHHRMKTFGGWHDQQLEDGTVIWKSPSGAVFETKPGSAEVIPELADALGTTGQRPLRQPCQNWATQRAAQVARARRNNRVREAANELHAQRRREIADLKVRNRMRDRLHLLKGGSSTSPFCAWVNDPHEPEQLPPDWQPPPAPPPLPDDCPF</sequence>
<dbReference type="GO" id="GO:0004519">
    <property type="term" value="F:endonuclease activity"/>
    <property type="evidence" value="ECO:0007669"/>
    <property type="project" value="UniProtKB-KW"/>
</dbReference>
<dbReference type="InterPro" id="IPR003615">
    <property type="entry name" value="HNH_nuc"/>
</dbReference>
<dbReference type="Pfam" id="PF02720">
    <property type="entry name" value="DUF222"/>
    <property type="match status" value="1"/>
</dbReference>
<dbReference type="SMART" id="SM00507">
    <property type="entry name" value="HNHc"/>
    <property type="match status" value="1"/>
</dbReference>
<feature type="domain" description="HNH nuclease" evidence="2">
    <location>
        <begin position="332"/>
        <end position="389"/>
    </location>
</feature>
<feature type="compositionally biased region" description="Pro residues" evidence="1">
    <location>
        <begin position="517"/>
        <end position="537"/>
    </location>
</feature>
<comment type="caution">
    <text evidence="3">The sequence shown here is derived from an EMBL/GenBank/DDBJ whole genome shotgun (WGS) entry which is preliminary data.</text>
</comment>
<keyword evidence="3" id="KW-0540">Nuclease</keyword>
<protein>
    <submittedName>
        <fullName evidence="3">HNH endonuclease</fullName>
    </submittedName>
</protein>
<keyword evidence="4" id="KW-1185">Reference proteome</keyword>
<evidence type="ECO:0000259" key="2">
    <source>
        <dbReference type="SMART" id="SM00507"/>
    </source>
</evidence>
<dbReference type="CDD" id="cd00085">
    <property type="entry name" value="HNHc"/>
    <property type="match status" value="1"/>
</dbReference>
<name>A0ABS5RJF3_9MYCO</name>
<proteinExistence type="predicted"/>
<reference evidence="3 4" key="1">
    <citation type="submission" date="2021-05" db="EMBL/GenBank/DDBJ databases">
        <title>Mycobacterium acidophilum sp. nov., an extremely acid-tolerant member of the genus Mycobacterium.</title>
        <authorList>
            <person name="Xia J."/>
        </authorList>
    </citation>
    <scope>NUCLEOTIDE SEQUENCE [LARGE SCALE GENOMIC DNA]</scope>
    <source>
        <strain evidence="3 4">M1</strain>
    </source>
</reference>
<organism evidence="3 4">
    <name type="scientific">Mycolicibacter acidiphilus</name>
    <dbReference type="NCBI Taxonomy" id="2835306"/>
    <lineage>
        <taxon>Bacteria</taxon>
        <taxon>Bacillati</taxon>
        <taxon>Actinomycetota</taxon>
        <taxon>Actinomycetes</taxon>
        <taxon>Mycobacteriales</taxon>
        <taxon>Mycobacteriaceae</taxon>
        <taxon>Mycolicibacter</taxon>
    </lineage>
</organism>
<evidence type="ECO:0000313" key="4">
    <source>
        <dbReference type="Proteomes" id="UP001519535"/>
    </source>
</evidence>
<feature type="region of interest" description="Disordered" evidence="1">
    <location>
        <begin position="500"/>
        <end position="537"/>
    </location>
</feature>
<dbReference type="Proteomes" id="UP001519535">
    <property type="component" value="Unassembled WGS sequence"/>
</dbReference>
<keyword evidence="3" id="KW-0255">Endonuclease</keyword>
<dbReference type="EMBL" id="JAHCLR010000023">
    <property type="protein sequence ID" value="MBS9534427.1"/>
    <property type="molecule type" value="Genomic_DNA"/>
</dbReference>
<keyword evidence="3" id="KW-0378">Hydrolase</keyword>
<accession>A0ABS5RJF3</accession>
<evidence type="ECO:0000256" key="1">
    <source>
        <dbReference type="SAM" id="MobiDB-lite"/>
    </source>
</evidence>
<evidence type="ECO:0000313" key="3">
    <source>
        <dbReference type="EMBL" id="MBS9534427.1"/>
    </source>
</evidence>